<keyword evidence="1" id="KW-0812">Transmembrane</keyword>
<feature type="transmembrane region" description="Helical" evidence="1">
    <location>
        <begin position="21"/>
        <end position="39"/>
    </location>
</feature>
<evidence type="ECO:0000313" key="3">
    <source>
        <dbReference type="Proteomes" id="UP000186112"/>
    </source>
</evidence>
<feature type="transmembrane region" description="Helical" evidence="1">
    <location>
        <begin position="203"/>
        <end position="230"/>
    </location>
</feature>
<sequence length="278" mass="32747">MNYFKLDIKRLLSSKMVRLTILILLAISILDPLTVLNHFSRDPNMMKEIGKNPFQFWMLMNSVSWGNNLYNTMFWIFPVLLTGLIYFDDKNTSMYMLQVTRDSKNKYIMSKLLSTWLFSFIVMLVALEINIIVTYKLFSENMMLSEHYHRIAPNKGTFVYNAFSSNPMKMVQIYTVLNAFAISIFSVFSICIHMIFKLTNRYIALLMPVIILYGIRFIFDSLPMLFIYNIRMILQPRATSALEFIITWKSVILTFGVWILVNCILTLFIFVKSRDCYE</sequence>
<evidence type="ECO:0000313" key="2">
    <source>
        <dbReference type="EMBL" id="OLS02214.1"/>
    </source>
</evidence>
<gene>
    <name evidence="2" type="ORF">TICRE_18180</name>
</gene>
<evidence type="ECO:0000256" key="1">
    <source>
        <dbReference type="SAM" id="Phobius"/>
    </source>
</evidence>
<dbReference type="AlphaFoldDB" id="A0A1U7M4G9"/>
<keyword evidence="3" id="KW-1185">Reference proteome</keyword>
<name>A0A1U7M4G9_TISCR</name>
<keyword evidence="1" id="KW-1133">Transmembrane helix</keyword>
<feature type="transmembrane region" description="Helical" evidence="1">
    <location>
        <begin position="173"/>
        <end position="196"/>
    </location>
</feature>
<feature type="transmembrane region" description="Helical" evidence="1">
    <location>
        <begin position="108"/>
        <end position="133"/>
    </location>
</feature>
<organism evidence="2 3">
    <name type="scientific">Tissierella creatinophila DSM 6911</name>
    <dbReference type="NCBI Taxonomy" id="1123403"/>
    <lineage>
        <taxon>Bacteria</taxon>
        <taxon>Bacillati</taxon>
        <taxon>Bacillota</taxon>
        <taxon>Tissierellia</taxon>
        <taxon>Tissierellales</taxon>
        <taxon>Tissierellaceae</taxon>
        <taxon>Tissierella</taxon>
    </lineage>
</organism>
<dbReference type="OrthoDB" id="2617019at2"/>
<dbReference type="RefSeq" id="WP_075727280.1">
    <property type="nucleotide sequence ID" value="NZ_LTDM01000037.1"/>
</dbReference>
<accession>A0A1U7M4G9</accession>
<dbReference type="Proteomes" id="UP000186112">
    <property type="component" value="Unassembled WGS sequence"/>
</dbReference>
<dbReference type="EMBL" id="LTDM01000037">
    <property type="protein sequence ID" value="OLS02214.1"/>
    <property type="molecule type" value="Genomic_DNA"/>
</dbReference>
<feature type="transmembrane region" description="Helical" evidence="1">
    <location>
        <begin position="250"/>
        <end position="271"/>
    </location>
</feature>
<reference evidence="2 3" key="1">
    <citation type="submission" date="2016-02" db="EMBL/GenBank/DDBJ databases">
        <title>Genome sequence of Tissierella creatinophila DSM 6911.</title>
        <authorList>
            <person name="Poehlein A."/>
            <person name="Daniel R."/>
        </authorList>
    </citation>
    <scope>NUCLEOTIDE SEQUENCE [LARGE SCALE GENOMIC DNA]</scope>
    <source>
        <strain evidence="2 3">DSM 6911</strain>
    </source>
</reference>
<keyword evidence="1" id="KW-0472">Membrane</keyword>
<protein>
    <submittedName>
        <fullName evidence="2">ABC-2 family transporter protein</fullName>
    </submittedName>
</protein>
<comment type="caution">
    <text evidence="2">The sequence shown here is derived from an EMBL/GenBank/DDBJ whole genome shotgun (WGS) entry which is preliminary data.</text>
</comment>
<feature type="transmembrane region" description="Helical" evidence="1">
    <location>
        <begin position="69"/>
        <end position="87"/>
    </location>
</feature>
<proteinExistence type="predicted"/>